<sequence>MVEVSPLLMKSATTTTDRRAITHWSDLAPAVRKAVETISAAFDASPTVWVEAEQGVWYRVPVEHGDTSELADQLTTEHLCEAARSKRIRCFAESESTYGLAAYLPRAAGAQYAATLSSRLSPPMLAERLAEMSLERQGLDTRIEDLNAENDSFATQLMSDLEELSFLRSMVDQMGSAAGSMGLADMANQTLPVLNTSVRAKSLVLVTLAEQESNSAAEPNSEDNAAAPVELRVVSHFGVPIAEATVREIIERFGASARRGPVVQNWIEGGLTPTTSPPAGVQSIVVSCLEAGDRLWGWLIAINRQETAGSWETSWQLASDEFGSGEATLITTTAAILAMQAANLEMLREKEQILVSVVRSLVSAIESKDPYTRGHSERVALYTRRIAEQVGYKTESAERIYLAALLHDVGKIGVSDATLKKPGKLTSEEYAEISKHPDEGWAILCDLEQLRYVLPGVLHHHERWDGRGYPDGLAGEAIPRDGRVMAVADAYDAMTSDRPYRPGMPTEKAQAILSEGSGVQWDPSCVAAFFACLEDIHRIKEEYQQRERRRRKELLPDEEPLELPHEVTGLPE</sequence>
<dbReference type="AlphaFoldDB" id="A0A5C5VQR1"/>
<dbReference type="InterPro" id="IPR003607">
    <property type="entry name" value="HD/PDEase_dom"/>
</dbReference>
<evidence type="ECO:0000313" key="3">
    <source>
        <dbReference type="EMBL" id="TWT40141.1"/>
    </source>
</evidence>
<dbReference type="RefSeq" id="WP_146575592.1">
    <property type="nucleotide sequence ID" value="NZ_SJPH01000013.1"/>
</dbReference>
<dbReference type="Pfam" id="PF13487">
    <property type="entry name" value="HD_5"/>
    <property type="match status" value="1"/>
</dbReference>
<evidence type="ECO:0000313" key="4">
    <source>
        <dbReference type="Proteomes" id="UP000318995"/>
    </source>
</evidence>
<name>A0A5C5VQR1_9BACT</name>
<dbReference type="PROSITE" id="PS51832">
    <property type="entry name" value="HD_GYP"/>
    <property type="match status" value="1"/>
</dbReference>
<proteinExistence type="predicted"/>
<dbReference type="Proteomes" id="UP000318995">
    <property type="component" value="Unassembled WGS sequence"/>
</dbReference>
<accession>A0A5C5VQR1</accession>
<keyword evidence="3" id="KW-0378">Hydrolase</keyword>
<dbReference type="PANTHER" id="PTHR43155:SF2">
    <property type="entry name" value="CYCLIC DI-GMP PHOSPHODIESTERASE PA4108"/>
    <property type="match status" value="1"/>
</dbReference>
<feature type="domain" description="HD-GYP" evidence="2">
    <location>
        <begin position="350"/>
        <end position="545"/>
    </location>
</feature>
<dbReference type="SUPFAM" id="SSF109604">
    <property type="entry name" value="HD-domain/PDEase-like"/>
    <property type="match status" value="1"/>
</dbReference>
<dbReference type="GO" id="GO:0071111">
    <property type="term" value="F:cyclic-guanylate-specific phosphodiesterase activity"/>
    <property type="evidence" value="ECO:0007669"/>
    <property type="project" value="UniProtKB-EC"/>
</dbReference>
<comment type="caution">
    <text evidence="3">The sequence shown here is derived from an EMBL/GenBank/DDBJ whole genome shotgun (WGS) entry which is preliminary data.</text>
</comment>
<feature type="region of interest" description="Disordered" evidence="1">
    <location>
        <begin position="545"/>
        <end position="572"/>
    </location>
</feature>
<dbReference type="InterPro" id="IPR037522">
    <property type="entry name" value="HD_GYP_dom"/>
</dbReference>
<dbReference type="EMBL" id="SJPH01000013">
    <property type="protein sequence ID" value="TWT40141.1"/>
    <property type="molecule type" value="Genomic_DNA"/>
</dbReference>
<dbReference type="EC" id="3.1.4.52" evidence="3"/>
<dbReference type="OrthoDB" id="9804747at2"/>
<evidence type="ECO:0000256" key="1">
    <source>
        <dbReference type="SAM" id="MobiDB-lite"/>
    </source>
</evidence>
<keyword evidence="4" id="KW-1185">Reference proteome</keyword>
<dbReference type="PANTHER" id="PTHR43155">
    <property type="entry name" value="CYCLIC DI-GMP PHOSPHODIESTERASE PA4108-RELATED"/>
    <property type="match status" value="1"/>
</dbReference>
<dbReference type="Gene3D" id="1.10.3210.10">
    <property type="entry name" value="Hypothetical protein af1432"/>
    <property type="match status" value="1"/>
</dbReference>
<dbReference type="CDD" id="cd00077">
    <property type="entry name" value="HDc"/>
    <property type="match status" value="1"/>
</dbReference>
<gene>
    <name evidence="3" type="primary">rpfG_3</name>
    <name evidence="3" type="ORF">Pla111_34050</name>
</gene>
<reference evidence="3 4" key="1">
    <citation type="submission" date="2019-02" db="EMBL/GenBank/DDBJ databases">
        <title>Deep-cultivation of Planctomycetes and their phenomic and genomic characterization uncovers novel biology.</title>
        <authorList>
            <person name="Wiegand S."/>
            <person name="Jogler M."/>
            <person name="Boedeker C."/>
            <person name="Pinto D."/>
            <person name="Vollmers J."/>
            <person name="Rivas-Marin E."/>
            <person name="Kohn T."/>
            <person name="Peeters S.H."/>
            <person name="Heuer A."/>
            <person name="Rast P."/>
            <person name="Oberbeckmann S."/>
            <person name="Bunk B."/>
            <person name="Jeske O."/>
            <person name="Meyerdierks A."/>
            <person name="Storesund J.E."/>
            <person name="Kallscheuer N."/>
            <person name="Luecker S."/>
            <person name="Lage O.M."/>
            <person name="Pohl T."/>
            <person name="Merkel B.J."/>
            <person name="Hornburger P."/>
            <person name="Mueller R.-W."/>
            <person name="Bruemmer F."/>
            <person name="Labrenz M."/>
            <person name="Spormann A.M."/>
            <person name="Op Den Camp H."/>
            <person name="Overmann J."/>
            <person name="Amann R."/>
            <person name="Jetten M.S.M."/>
            <person name="Mascher T."/>
            <person name="Medema M.H."/>
            <person name="Devos D.P."/>
            <person name="Kaster A.-K."/>
            <person name="Ovreas L."/>
            <person name="Rohde M."/>
            <person name="Galperin M.Y."/>
            <person name="Jogler C."/>
        </authorList>
    </citation>
    <scope>NUCLEOTIDE SEQUENCE [LARGE SCALE GENOMIC DNA]</scope>
    <source>
        <strain evidence="3 4">Pla111</strain>
    </source>
</reference>
<dbReference type="SMART" id="SM00471">
    <property type="entry name" value="HDc"/>
    <property type="match status" value="1"/>
</dbReference>
<organism evidence="3 4">
    <name type="scientific">Botrimarina hoheduenensis</name>
    <dbReference type="NCBI Taxonomy" id="2528000"/>
    <lineage>
        <taxon>Bacteria</taxon>
        <taxon>Pseudomonadati</taxon>
        <taxon>Planctomycetota</taxon>
        <taxon>Planctomycetia</taxon>
        <taxon>Pirellulales</taxon>
        <taxon>Lacipirellulaceae</taxon>
        <taxon>Botrimarina</taxon>
    </lineage>
</organism>
<evidence type="ECO:0000259" key="2">
    <source>
        <dbReference type="PROSITE" id="PS51832"/>
    </source>
</evidence>
<protein>
    <submittedName>
        <fullName evidence="3">Cyclic di-GMP phosphodiesterase response regulator RpfG</fullName>
        <ecNumber evidence="3">3.1.4.52</ecNumber>
    </submittedName>
</protein>